<evidence type="ECO:0000256" key="10">
    <source>
        <dbReference type="ARBA" id="ARBA00049115"/>
    </source>
</evidence>
<evidence type="ECO:0000256" key="1">
    <source>
        <dbReference type="ARBA" id="ARBA00004706"/>
    </source>
</evidence>
<evidence type="ECO:0000313" key="14">
    <source>
        <dbReference type="EMBL" id="OYD15172.1"/>
    </source>
</evidence>
<dbReference type="EC" id="4.3.2.2" evidence="4 11"/>
<organism evidence="14 15">
    <name type="scientific">candidate division WOR-3 bacterium JGI_Cruoil_03_51_56</name>
    <dbReference type="NCBI Taxonomy" id="1973747"/>
    <lineage>
        <taxon>Bacteria</taxon>
        <taxon>Bacteria division WOR-3</taxon>
    </lineage>
</organism>
<dbReference type="InterPro" id="IPR022761">
    <property type="entry name" value="Fumarate_lyase_N"/>
</dbReference>
<dbReference type="GO" id="GO:0006189">
    <property type="term" value="P:'de novo' IMP biosynthetic process"/>
    <property type="evidence" value="ECO:0007669"/>
    <property type="project" value="UniProtKB-UniPathway"/>
</dbReference>
<dbReference type="InterPro" id="IPR020557">
    <property type="entry name" value="Fumarate_lyase_CS"/>
</dbReference>
<evidence type="ECO:0000256" key="3">
    <source>
        <dbReference type="ARBA" id="ARBA00008273"/>
    </source>
</evidence>
<evidence type="ECO:0000256" key="12">
    <source>
        <dbReference type="RuleBase" id="RU361172"/>
    </source>
</evidence>
<feature type="domain" description="Adenylosuccinate lyase C-terminal" evidence="13">
    <location>
        <begin position="348"/>
        <end position="428"/>
    </location>
</feature>
<keyword evidence="6 12" id="KW-0658">Purine biosynthesis</keyword>
<comment type="pathway">
    <text evidence="1 12">Purine metabolism; IMP biosynthesis via de novo pathway; 5-amino-1-(5-phospho-D-ribosyl)imidazole-4-carboxamide from 5-amino-1-(5-phospho-D-ribosyl)imidazole-4-carboxylate: step 2/2.</text>
</comment>
<dbReference type="InterPro" id="IPR008948">
    <property type="entry name" value="L-Aspartase-like"/>
</dbReference>
<dbReference type="Gene3D" id="1.10.275.10">
    <property type="entry name" value="Fumarase/aspartase (N-terminal domain)"/>
    <property type="match status" value="1"/>
</dbReference>
<dbReference type="Gene3D" id="1.20.200.10">
    <property type="entry name" value="Fumarase/aspartase (Central domain)"/>
    <property type="match status" value="1"/>
</dbReference>
<evidence type="ECO:0000256" key="6">
    <source>
        <dbReference type="ARBA" id="ARBA00022755"/>
    </source>
</evidence>
<accession>A0A235BSL3</accession>
<dbReference type="CDD" id="cd01360">
    <property type="entry name" value="Adenylsuccinate_lyase_1"/>
    <property type="match status" value="1"/>
</dbReference>
<evidence type="ECO:0000256" key="2">
    <source>
        <dbReference type="ARBA" id="ARBA00004734"/>
    </source>
</evidence>
<dbReference type="PROSITE" id="PS00163">
    <property type="entry name" value="FUMARATE_LYASES"/>
    <property type="match status" value="1"/>
</dbReference>
<dbReference type="PANTHER" id="PTHR43172">
    <property type="entry name" value="ADENYLOSUCCINATE LYASE"/>
    <property type="match status" value="1"/>
</dbReference>
<comment type="catalytic activity">
    <reaction evidence="10">
        <text>N(6)-(1,2-dicarboxyethyl)-AMP = fumarate + AMP</text>
        <dbReference type="Rhea" id="RHEA:16853"/>
        <dbReference type="ChEBI" id="CHEBI:29806"/>
        <dbReference type="ChEBI" id="CHEBI:57567"/>
        <dbReference type="ChEBI" id="CHEBI:456215"/>
        <dbReference type="EC" id="4.3.2.2"/>
    </reaction>
    <physiologicalReaction direction="left-to-right" evidence="10">
        <dbReference type="Rhea" id="RHEA:16854"/>
    </physiologicalReaction>
</comment>
<dbReference type="PRINTS" id="PR00149">
    <property type="entry name" value="FUMRATELYASE"/>
</dbReference>
<dbReference type="Pfam" id="PF00206">
    <property type="entry name" value="Lyase_1"/>
    <property type="match status" value="1"/>
</dbReference>
<dbReference type="SMART" id="SM00998">
    <property type="entry name" value="ADSL_C"/>
    <property type="match status" value="1"/>
</dbReference>
<comment type="pathway">
    <text evidence="2 12">Purine metabolism; AMP biosynthesis via de novo pathway; AMP from IMP: step 2/2.</text>
</comment>
<evidence type="ECO:0000259" key="13">
    <source>
        <dbReference type="SMART" id="SM00998"/>
    </source>
</evidence>
<dbReference type="UniPathway" id="UPA00074">
    <property type="reaction ID" value="UER00132"/>
</dbReference>
<dbReference type="Gene3D" id="1.10.40.30">
    <property type="entry name" value="Fumarase/aspartase (C-terminal domain)"/>
    <property type="match status" value="1"/>
</dbReference>
<dbReference type="GO" id="GO:0044208">
    <property type="term" value="P:'de novo' AMP biosynthetic process"/>
    <property type="evidence" value="ECO:0007669"/>
    <property type="project" value="UniProtKB-UniPathway"/>
</dbReference>
<dbReference type="Proteomes" id="UP000215559">
    <property type="component" value="Unassembled WGS sequence"/>
</dbReference>
<dbReference type="InterPro" id="IPR024083">
    <property type="entry name" value="Fumarase/histidase_N"/>
</dbReference>
<comment type="catalytic activity">
    <reaction evidence="8">
        <text>(2S)-2-[5-amino-1-(5-phospho-beta-D-ribosyl)imidazole-4-carboxamido]succinate = 5-amino-1-(5-phospho-beta-D-ribosyl)imidazole-4-carboxamide + fumarate</text>
        <dbReference type="Rhea" id="RHEA:23920"/>
        <dbReference type="ChEBI" id="CHEBI:29806"/>
        <dbReference type="ChEBI" id="CHEBI:58443"/>
        <dbReference type="ChEBI" id="CHEBI:58475"/>
        <dbReference type="EC" id="4.3.2.2"/>
    </reaction>
    <physiologicalReaction direction="left-to-right" evidence="8">
        <dbReference type="Rhea" id="RHEA:23921"/>
    </physiologicalReaction>
</comment>
<dbReference type="AlphaFoldDB" id="A0A235BSL3"/>
<dbReference type="InterPro" id="IPR004769">
    <property type="entry name" value="Pur_lyase"/>
</dbReference>
<gene>
    <name evidence="14" type="ORF">CH330_06485</name>
</gene>
<evidence type="ECO:0000256" key="8">
    <source>
        <dbReference type="ARBA" id="ARBA00024477"/>
    </source>
</evidence>
<comment type="caution">
    <text evidence="14">The sequence shown here is derived from an EMBL/GenBank/DDBJ whole genome shotgun (WGS) entry which is preliminary data.</text>
</comment>
<evidence type="ECO:0000256" key="11">
    <source>
        <dbReference type="NCBIfam" id="TIGR00928"/>
    </source>
</evidence>
<protein>
    <recommendedName>
        <fullName evidence="5 11">Adenylosuccinate lyase</fullName>
        <shortName evidence="12">ASL</shortName>
        <ecNumber evidence="4 11">4.3.2.2</ecNumber>
    </recommendedName>
    <alternativeName>
        <fullName evidence="9 12">Adenylosuccinase</fullName>
    </alternativeName>
</protein>
<dbReference type="InterPro" id="IPR019468">
    <property type="entry name" value="AdenyloSucc_lyase_C"/>
</dbReference>
<evidence type="ECO:0000256" key="5">
    <source>
        <dbReference type="ARBA" id="ARBA00017058"/>
    </source>
</evidence>
<dbReference type="InterPro" id="IPR000362">
    <property type="entry name" value="Fumarate_lyase_fam"/>
</dbReference>
<keyword evidence="7 12" id="KW-0456">Lyase</keyword>
<dbReference type="Pfam" id="PF10397">
    <property type="entry name" value="ADSL_C"/>
    <property type="match status" value="1"/>
</dbReference>
<dbReference type="UniPathway" id="UPA00075">
    <property type="reaction ID" value="UER00336"/>
</dbReference>
<proteinExistence type="inferred from homology"/>
<dbReference type="PANTHER" id="PTHR43172:SF1">
    <property type="entry name" value="ADENYLOSUCCINATE LYASE"/>
    <property type="match status" value="1"/>
</dbReference>
<evidence type="ECO:0000256" key="7">
    <source>
        <dbReference type="ARBA" id="ARBA00023239"/>
    </source>
</evidence>
<sequence length="434" mass="48840">MIKRYTPPEMAALWSEQAKFNSWLLVEKAVAQAQAELGIIPKNAAKAIQQATFKISEIEKFEKKTNHDVIAFTKSVAKSIGKPGKYVHFGLTSYDIVDTALSLRCISALGIIENALRVLRIETARLALKYKHTPMIGRTHGVHAEPITFGLKCLSWYEEINRNMERLRTIVSEMHYGKISGAVGSYTQLPQRLEKRVLARLGLKPEPVSTQVIPRDRHAHMLSVLAIIAAGLERIATEIRNLQRTEIAELAEPFGSGQRGSSAMPHKKNPITCERVTSLARVIRSYALVGIENIPLWHERDLTNSAAERIIIPDATTLLHYMILKLTQVLAGLKVNPEKMMQNLETSAGAFFSQTLLLALIKAGIDRDRSYQLVQKLAFRSRETGITFPELARKDRTVLSTLGQGKLKQIFNLNRLLRNINRVYRRVGLVKHED</sequence>
<comment type="similarity">
    <text evidence="3 12">Belongs to the lyase 1 family. Adenylosuccinate lyase subfamily.</text>
</comment>
<evidence type="ECO:0000313" key="15">
    <source>
        <dbReference type="Proteomes" id="UP000215559"/>
    </source>
</evidence>
<dbReference type="EMBL" id="NOZP01000119">
    <property type="protein sequence ID" value="OYD15172.1"/>
    <property type="molecule type" value="Genomic_DNA"/>
</dbReference>
<name>A0A235BSL3_UNCW3</name>
<dbReference type="GO" id="GO:0004018">
    <property type="term" value="F:N6-(1,2-dicarboxyethyl)AMP AMP-lyase (fumarate-forming) activity"/>
    <property type="evidence" value="ECO:0007669"/>
    <property type="project" value="UniProtKB-UniRule"/>
</dbReference>
<dbReference type="SUPFAM" id="SSF48557">
    <property type="entry name" value="L-aspartase-like"/>
    <property type="match status" value="1"/>
</dbReference>
<evidence type="ECO:0000256" key="4">
    <source>
        <dbReference type="ARBA" id="ARBA00012339"/>
    </source>
</evidence>
<dbReference type="PRINTS" id="PR00145">
    <property type="entry name" value="ARGSUCLYASE"/>
</dbReference>
<dbReference type="NCBIfam" id="TIGR00928">
    <property type="entry name" value="purB"/>
    <property type="match status" value="1"/>
</dbReference>
<dbReference type="GO" id="GO:0005829">
    <property type="term" value="C:cytosol"/>
    <property type="evidence" value="ECO:0007669"/>
    <property type="project" value="TreeGrafter"/>
</dbReference>
<dbReference type="FunFam" id="1.20.200.10:FF:000008">
    <property type="entry name" value="Adenylosuccinate lyase"/>
    <property type="match status" value="1"/>
</dbReference>
<dbReference type="GO" id="GO:0070626">
    <property type="term" value="F:(S)-2-(5-amino-1-(5-phospho-D-ribosyl)imidazole-4-carboxamido) succinate lyase (fumarate-forming) activity"/>
    <property type="evidence" value="ECO:0007669"/>
    <property type="project" value="TreeGrafter"/>
</dbReference>
<evidence type="ECO:0000256" key="9">
    <source>
        <dbReference type="ARBA" id="ARBA00030717"/>
    </source>
</evidence>
<reference evidence="14 15" key="1">
    <citation type="submission" date="2017-07" db="EMBL/GenBank/DDBJ databases">
        <title>Recovery of genomes from metagenomes via a dereplication, aggregation, and scoring strategy.</title>
        <authorList>
            <person name="Sieber C.M."/>
            <person name="Probst A.J."/>
            <person name="Sharrar A."/>
            <person name="Thomas B.C."/>
            <person name="Hess M."/>
            <person name="Tringe S.G."/>
            <person name="Banfield J.F."/>
        </authorList>
    </citation>
    <scope>NUCLEOTIDE SEQUENCE [LARGE SCALE GENOMIC DNA]</scope>
    <source>
        <strain evidence="14">JGI_Cruoil_03_51_56</strain>
    </source>
</reference>